<gene>
    <name evidence="1" type="ORF">ABRQ22_17410</name>
</gene>
<accession>A0AAU8FYY0</accession>
<organism evidence="1">
    <name type="scientific">Cellulosimicrobium sp. ES-005</name>
    <dbReference type="NCBI Taxonomy" id="3163031"/>
    <lineage>
        <taxon>Bacteria</taxon>
        <taxon>Bacillati</taxon>
        <taxon>Actinomycetota</taxon>
        <taxon>Actinomycetes</taxon>
        <taxon>Micrococcales</taxon>
        <taxon>Promicromonosporaceae</taxon>
        <taxon>Cellulosimicrobium</taxon>
    </lineage>
</organism>
<dbReference type="EMBL" id="CP159290">
    <property type="protein sequence ID" value="XCH29341.1"/>
    <property type="molecule type" value="Genomic_DNA"/>
</dbReference>
<evidence type="ECO:0000313" key="1">
    <source>
        <dbReference type="EMBL" id="XCH29341.1"/>
    </source>
</evidence>
<dbReference type="RefSeq" id="WP_353707639.1">
    <property type="nucleotide sequence ID" value="NZ_CP159290.1"/>
</dbReference>
<dbReference type="AlphaFoldDB" id="A0AAU8FYY0"/>
<protein>
    <recommendedName>
        <fullName evidence="2">Single-stranded DNA-binding protein</fullName>
    </recommendedName>
</protein>
<evidence type="ECO:0008006" key="2">
    <source>
        <dbReference type="Google" id="ProtNLM"/>
    </source>
</evidence>
<sequence>MDISDTIAPNSDQLDAVDLLPGARTFSIEGVSKGNAEQPVQIHLREFPRPWRPGKSMRRVLVAVWGKDASTYAGKSLTLYCDETVRFGGQAVGGVRISHMSGIDKPRDVPLIVSRGKSAIFTVRPLADAPKTPEPTAEQVANTTDRAALQAMWKASGPEMRATIQARVAELDATNGEQP</sequence>
<reference evidence="1" key="1">
    <citation type="submission" date="2024-06" db="EMBL/GenBank/DDBJ databases">
        <title>Complete genome sequence of the cellulolytic actinobacterium, Cellulosimicrobium ES-005.</title>
        <authorList>
            <person name="Matthews C.T."/>
            <person name="Underwood K.D."/>
            <person name="Ghanchi K.M."/>
            <person name="Fields S.D."/>
            <person name="Gardner S.G."/>
        </authorList>
    </citation>
    <scope>NUCLEOTIDE SEQUENCE</scope>
    <source>
        <strain evidence="1">ES-005</strain>
    </source>
</reference>
<name>A0AAU8FYY0_9MICO</name>
<proteinExistence type="predicted"/>